<dbReference type="InterPro" id="IPR025246">
    <property type="entry name" value="IS30-like_HTH"/>
</dbReference>
<name>A0A0H5Q5S2_9ZZZZ</name>
<dbReference type="EMBL" id="LN853833">
    <property type="protein sequence ID" value="CRY96774.1"/>
    <property type="molecule type" value="Genomic_DNA"/>
</dbReference>
<dbReference type="InterPro" id="IPR012337">
    <property type="entry name" value="RNaseH-like_sf"/>
</dbReference>
<dbReference type="GO" id="GO:0015074">
    <property type="term" value="P:DNA integration"/>
    <property type="evidence" value="ECO:0007669"/>
    <property type="project" value="InterPro"/>
</dbReference>
<evidence type="ECO:0000313" key="3">
    <source>
        <dbReference type="EMBL" id="CRY96774.1"/>
    </source>
</evidence>
<dbReference type="InterPro" id="IPR051917">
    <property type="entry name" value="Transposase-Integrase"/>
</dbReference>
<dbReference type="GO" id="GO:0032196">
    <property type="term" value="P:transposition"/>
    <property type="evidence" value="ECO:0007669"/>
    <property type="project" value="TreeGrafter"/>
</dbReference>
<reference evidence="3" key="2">
    <citation type="submission" date="2015-07" db="EMBL/GenBank/DDBJ databases">
        <title>Plasmids, circular viruses and viroids from rat gut.</title>
        <authorList>
            <person name="Jorgensen T.J."/>
            <person name="Hansen M.A."/>
            <person name="Xu Z."/>
            <person name="Tabak M.A."/>
            <person name="Sorensen S.J."/>
            <person name="Hansen L.H."/>
        </authorList>
    </citation>
    <scope>NUCLEOTIDE SEQUENCE</scope>
    <source>
        <strain evidence="3">RGFK1263</strain>
    </source>
</reference>
<sequence length="316" mass="36596">MKYHHLTSEQRYTIDVLLQQKKSRKEIATTIGVSQSTLCREIKRNGGKYSYHHKQAQTRADGRKRRFQNYRSLTTDIRAFIRKKMTEEQWSPAQIVGYLRRQGKKSVCVETIYTYIRKDKANGGELWKHCRHRLKHLKRPVSAPYKAVPDRMMIDERPAGWDGSTPGDFEMDTIIGKDGKGAIVTLVERNTNFILARKLPDGKNAKELARTVILLLLPYIGKIRSITTDNGSEFAGHKAIAKKLRTKIFFAHPYASWEKGCIEYHNKLIRQYIPKGTDFNAVSDLLLKEIIAIINRRPREKLRFSSPVAEFFKFIS</sequence>
<dbReference type="AlphaFoldDB" id="A0A0H5Q5S2"/>
<proteinExistence type="predicted"/>
<dbReference type="InterPro" id="IPR036397">
    <property type="entry name" value="RNaseH_sf"/>
</dbReference>
<dbReference type="PANTHER" id="PTHR10948:SF23">
    <property type="entry name" value="TRANSPOSASE INSI FOR INSERTION SEQUENCE ELEMENT IS30A-RELATED"/>
    <property type="match status" value="1"/>
</dbReference>
<dbReference type="Gene3D" id="3.30.420.10">
    <property type="entry name" value="Ribonuclease H-like superfamily/Ribonuclease H"/>
    <property type="match status" value="1"/>
</dbReference>
<accession>A0A0H5Q5S2</accession>
<organism evidence="3">
    <name type="scientific">uncultured prokaryote</name>
    <dbReference type="NCBI Taxonomy" id="198431"/>
    <lineage>
        <taxon>unclassified sequences</taxon>
        <taxon>environmental samples</taxon>
    </lineage>
</organism>
<dbReference type="PROSITE" id="PS50994">
    <property type="entry name" value="INTEGRASE"/>
    <property type="match status" value="1"/>
</dbReference>
<feature type="domain" description="Integrase catalytic" evidence="2">
    <location>
        <begin position="154"/>
        <end position="315"/>
    </location>
</feature>
<dbReference type="Pfam" id="PF13936">
    <property type="entry name" value="HTH_38"/>
    <property type="match status" value="1"/>
</dbReference>
<evidence type="ECO:0000259" key="2">
    <source>
        <dbReference type="PROSITE" id="PS50994"/>
    </source>
</evidence>
<dbReference type="InterPro" id="IPR001584">
    <property type="entry name" value="Integrase_cat-core"/>
</dbReference>
<dbReference type="GO" id="GO:0006310">
    <property type="term" value="P:DNA recombination"/>
    <property type="evidence" value="ECO:0007669"/>
    <property type="project" value="UniProtKB-KW"/>
</dbReference>
<keyword evidence="1" id="KW-0233">DNA recombination</keyword>
<dbReference type="GO" id="GO:0004803">
    <property type="term" value="F:transposase activity"/>
    <property type="evidence" value="ECO:0007669"/>
    <property type="project" value="TreeGrafter"/>
</dbReference>
<dbReference type="PANTHER" id="PTHR10948">
    <property type="entry name" value="TRANSPOSASE"/>
    <property type="match status" value="1"/>
</dbReference>
<evidence type="ECO:0000256" key="1">
    <source>
        <dbReference type="ARBA" id="ARBA00023172"/>
    </source>
</evidence>
<dbReference type="GO" id="GO:0003676">
    <property type="term" value="F:nucleic acid binding"/>
    <property type="evidence" value="ECO:0007669"/>
    <property type="project" value="InterPro"/>
</dbReference>
<dbReference type="SUPFAM" id="SSF53098">
    <property type="entry name" value="Ribonuclease H-like"/>
    <property type="match status" value="1"/>
</dbReference>
<dbReference type="NCBIfam" id="NF033563">
    <property type="entry name" value="transpos_IS30"/>
    <property type="match status" value="1"/>
</dbReference>
<reference evidence="3" key="1">
    <citation type="submission" date="2015-06" db="EMBL/GenBank/DDBJ databases">
        <authorList>
            <person name="Joergensen T."/>
        </authorList>
    </citation>
    <scope>NUCLEOTIDE SEQUENCE</scope>
    <source>
        <strain evidence="3">RGFK1263</strain>
    </source>
</reference>
<dbReference type="InterPro" id="IPR053392">
    <property type="entry name" value="Transposase_IS30-like"/>
</dbReference>
<protein>
    <recommendedName>
        <fullName evidence="2">Integrase catalytic domain-containing protein</fullName>
    </recommendedName>
</protein>